<sequence length="528" mass="56227">MFSCEGVDRQTSALMKGGRGANAPRGSPAPAALPEGQGAGPAAEAPAPAAKRSSGLPQNSPTAEDLQRGLSSGITCVLPVEEQRRVYVGTVEGRVIIFSTENDFSVLRWVHLEDASPVTCIDVAPWAEGVEVPDGEEPGLMAVGTQEGVAHIYSLANLRLAGTVNIPRALPEGELQPGSGLRHMRMIQIAAEPLLPVTLLTIDSQSRLRLWGLKVHTCVRAMGNVCQCCGAREKDPSLLPDYASGGNSQHGFALAKNDRGRMEDAVAISDNVAGHACFAVFDGHGGDKATVLAKQFLPLQLEKHLEQESNKEEAAHQAFAAMDELMQKQLAEEAKVFTAGTSSGTVACIALLREDELVLLNLGDCRAVVCENGKVGTSTRDHHPEKNDQEKQRLEELGVCIEGGYVDGKVQVSRALGDIVDKTGQKILGLSNTPEVTRIEVKKTTEFVILATDGGWDGLREQLAITTARKVLRETKSAEGAAKAVLEAAGKVTKADNAAVIVVSLNIPEPLPKRDAPPSRFQRNSKTE</sequence>
<keyword evidence="4" id="KW-1185">Reference proteome</keyword>
<protein>
    <recommendedName>
        <fullName evidence="2">PPM-type phosphatase domain-containing protein</fullName>
    </recommendedName>
</protein>
<feature type="domain" description="PPM-type phosphatase" evidence="2">
    <location>
        <begin position="249"/>
        <end position="505"/>
    </location>
</feature>
<dbReference type="PANTHER" id="PTHR47992">
    <property type="entry name" value="PROTEIN PHOSPHATASE"/>
    <property type="match status" value="1"/>
</dbReference>
<organism evidence="3 4">
    <name type="scientific">Symbiodinium microadriaticum</name>
    <name type="common">Dinoflagellate</name>
    <name type="synonym">Zooxanthella microadriatica</name>
    <dbReference type="NCBI Taxonomy" id="2951"/>
    <lineage>
        <taxon>Eukaryota</taxon>
        <taxon>Sar</taxon>
        <taxon>Alveolata</taxon>
        <taxon>Dinophyceae</taxon>
        <taxon>Suessiales</taxon>
        <taxon>Symbiodiniaceae</taxon>
        <taxon>Symbiodinium</taxon>
    </lineage>
</organism>
<dbReference type="SMART" id="SM00332">
    <property type="entry name" value="PP2Cc"/>
    <property type="match status" value="1"/>
</dbReference>
<evidence type="ECO:0000259" key="2">
    <source>
        <dbReference type="PROSITE" id="PS51746"/>
    </source>
</evidence>
<dbReference type="AlphaFoldDB" id="A0A1Q9EN02"/>
<feature type="region of interest" description="Disordered" evidence="1">
    <location>
        <begin position="1"/>
        <end position="67"/>
    </location>
</feature>
<dbReference type="InterPro" id="IPR036322">
    <property type="entry name" value="WD40_repeat_dom_sf"/>
</dbReference>
<comment type="caution">
    <text evidence="3">The sequence shown here is derived from an EMBL/GenBank/DDBJ whole genome shotgun (WGS) entry which is preliminary data.</text>
</comment>
<gene>
    <name evidence="3" type="ORF">AK812_SmicGene7683</name>
</gene>
<dbReference type="InterPro" id="IPR036457">
    <property type="entry name" value="PPM-type-like_dom_sf"/>
</dbReference>
<dbReference type="OrthoDB" id="432045at2759"/>
<feature type="compositionally biased region" description="Low complexity" evidence="1">
    <location>
        <begin position="28"/>
        <end position="50"/>
    </location>
</feature>
<dbReference type="Proteomes" id="UP000186817">
    <property type="component" value="Unassembled WGS sequence"/>
</dbReference>
<dbReference type="PROSITE" id="PS51746">
    <property type="entry name" value="PPM_2"/>
    <property type="match status" value="1"/>
</dbReference>
<evidence type="ECO:0000313" key="3">
    <source>
        <dbReference type="EMBL" id="OLQ08805.1"/>
    </source>
</evidence>
<dbReference type="EMBL" id="LSRX01000110">
    <property type="protein sequence ID" value="OLQ08805.1"/>
    <property type="molecule type" value="Genomic_DNA"/>
</dbReference>
<dbReference type="SUPFAM" id="SSF81606">
    <property type="entry name" value="PP2C-like"/>
    <property type="match status" value="1"/>
</dbReference>
<dbReference type="Gene3D" id="3.60.40.10">
    <property type="entry name" value="PPM-type phosphatase domain"/>
    <property type="match status" value="1"/>
</dbReference>
<dbReference type="InterPro" id="IPR001932">
    <property type="entry name" value="PPM-type_phosphatase-like_dom"/>
</dbReference>
<dbReference type="CDD" id="cd00143">
    <property type="entry name" value="PP2Cc"/>
    <property type="match status" value="1"/>
</dbReference>
<name>A0A1Q9EN02_SYMMI</name>
<accession>A0A1Q9EN02</accession>
<evidence type="ECO:0000313" key="4">
    <source>
        <dbReference type="Proteomes" id="UP000186817"/>
    </source>
</evidence>
<proteinExistence type="predicted"/>
<dbReference type="SUPFAM" id="SSF50978">
    <property type="entry name" value="WD40 repeat-like"/>
    <property type="match status" value="1"/>
</dbReference>
<dbReference type="GO" id="GO:0004722">
    <property type="term" value="F:protein serine/threonine phosphatase activity"/>
    <property type="evidence" value="ECO:0007669"/>
    <property type="project" value="InterPro"/>
</dbReference>
<dbReference type="InterPro" id="IPR015655">
    <property type="entry name" value="PP2C"/>
</dbReference>
<evidence type="ECO:0000256" key="1">
    <source>
        <dbReference type="SAM" id="MobiDB-lite"/>
    </source>
</evidence>
<reference evidence="3 4" key="1">
    <citation type="submission" date="2016-02" db="EMBL/GenBank/DDBJ databases">
        <title>Genome analysis of coral dinoflagellate symbionts highlights evolutionary adaptations to a symbiotic lifestyle.</title>
        <authorList>
            <person name="Aranda M."/>
            <person name="Li Y."/>
            <person name="Liew Y.J."/>
            <person name="Baumgarten S."/>
            <person name="Simakov O."/>
            <person name="Wilson M."/>
            <person name="Piel J."/>
            <person name="Ashoor H."/>
            <person name="Bougouffa S."/>
            <person name="Bajic V.B."/>
            <person name="Ryu T."/>
            <person name="Ravasi T."/>
            <person name="Bayer T."/>
            <person name="Micklem G."/>
            <person name="Kim H."/>
            <person name="Bhak J."/>
            <person name="Lajeunesse T.C."/>
            <person name="Voolstra C.R."/>
        </authorList>
    </citation>
    <scope>NUCLEOTIDE SEQUENCE [LARGE SCALE GENOMIC DNA]</scope>
    <source>
        <strain evidence="3 4">CCMP2467</strain>
    </source>
</reference>
<dbReference type="Pfam" id="PF00481">
    <property type="entry name" value="PP2C"/>
    <property type="match status" value="1"/>
</dbReference>